<proteinExistence type="predicted"/>
<sequence>MSILRLLLQHGAIINGANAIQRAGEYGRPDVLKALIDAGGDVNWVLDPDSTDPDLYTTARPFNDIQNLYGTALHYAASNGHFETVKFLLDHGANPLKKDSLGARAGERAQDNGHPEIVSLIESRVLATHE</sequence>
<feature type="repeat" description="ANK" evidence="3">
    <location>
        <begin position="15"/>
        <end position="43"/>
    </location>
</feature>
<dbReference type="PANTHER" id="PTHR24201">
    <property type="entry name" value="ANK_REP_REGION DOMAIN-CONTAINING PROTEIN"/>
    <property type="match status" value="1"/>
</dbReference>
<dbReference type="Proteomes" id="UP000250266">
    <property type="component" value="Unassembled WGS sequence"/>
</dbReference>
<accession>A0A8E2JBP1</accession>
<gene>
    <name evidence="4" type="ORF">K432DRAFT_360908</name>
</gene>
<evidence type="ECO:0000256" key="3">
    <source>
        <dbReference type="PROSITE-ProRule" id="PRU00023"/>
    </source>
</evidence>
<dbReference type="PROSITE" id="PS50297">
    <property type="entry name" value="ANK_REP_REGION"/>
    <property type="match status" value="2"/>
</dbReference>
<evidence type="ECO:0000256" key="2">
    <source>
        <dbReference type="ARBA" id="ARBA00023043"/>
    </source>
</evidence>
<dbReference type="OrthoDB" id="5369447at2759"/>
<dbReference type="PROSITE" id="PS50088">
    <property type="entry name" value="ANK_REPEAT"/>
    <property type="match status" value="2"/>
</dbReference>
<dbReference type="SUPFAM" id="SSF48403">
    <property type="entry name" value="Ankyrin repeat"/>
    <property type="match status" value="1"/>
</dbReference>
<evidence type="ECO:0000313" key="4">
    <source>
        <dbReference type="EMBL" id="OCK76129.1"/>
    </source>
</evidence>
<name>A0A8E2JBP1_9PEZI</name>
<feature type="repeat" description="ANK" evidence="3">
    <location>
        <begin position="71"/>
        <end position="100"/>
    </location>
</feature>
<dbReference type="Pfam" id="PF12796">
    <property type="entry name" value="Ank_2"/>
    <property type="match status" value="1"/>
</dbReference>
<dbReference type="Gene3D" id="1.25.40.20">
    <property type="entry name" value="Ankyrin repeat-containing domain"/>
    <property type="match status" value="1"/>
</dbReference>
<dbReference type="InterPro" id="IPR050776">
    <property type="entry name" value="Ank_Repeat/CDKN_Inhibitor"/>
</dbReference>
<reference evidence="4 5" key="1">
    <citation type="journal article" date="2016" name="Nat. Commun.">
        <title>Ectomycorrhizal ecology is imprinted in the genome of the dominant symbiotic fungus Cenococcum geophilum.</title>
        <authorList>
            <consortium name="DOE Joint Genome Institute"/>
            <person name="Peter M."/>
            <person name="Kohler A."/>
            <person name="Ohm R.A."/>
            <person name="Kuo A."/>
            <person name="Krutzmann J."/>
            <person name="Morin E."/>
            <person name="Arend M."/>
            <person name="Barry K.W."/>
            <person name="Binder M."/>
            <person name="Choi C."/>
            <person name="Clum A."/>
            <person name="Copeland A."/>
            <person name="Grisel N."/>
            <person name="Haridas S."/>
            <person name="Kipfer T."/>
            <person name="LaButti K."/>
            <person name="Lindquist E."/>
            <person name="Lipzen A."/>
            <person name="Maire R."/>
            <person name="Meier B."/>
            <person name="Mihaltcheva S."/>
            <person name="Molinier V."/>
            <person name="Murat C."/>
            <person name="Poggeler S."/>
            <person name="Quandt C.A."/>
            <person name="Sperisen C."/>
            <person name="Tritt A."/>
            <person name="Tisserant E."/>
            <person name="Crous P.W."/>
            <person name="Henrissat B."/>
            <person name="Nehls U."/>
            <person name="Egli S."/>
            <person name="Spatafora J.W."/>
            <person name="Grigoriev I.V."/>
            <person name="Martin F.M."/>
        </authorList>
    </citation>
    <scope>NUCLEOTIDE SEQUENCE [LARGE SCALE GENOMIC DNA]</scope>
    <source>
        <strain evidence="4 5">CBS 459.81</strain>
    </source>
</reference>
<dbReference type="EMBL" id="KV745240">
    <property type="protein sequence ID" value="OCK76129.1"/>
    <property type="molecule type" value="Genomic_DNA"/>
</dbReference>
<keyword evidence="5" id="KW-1185">Reference proteome</keyword>
<organism evidence="4 5">
    <name type="scientific">Lepidopterella palustris CBS 459.81</name>
    <dbReference type="NCBI Taxonomy" id="1314670"/>
    <lineage>
        <taxon>Eukaryota</taxon>
        <taxon>Fungi</taxon>
        <taxon>Dikarya</taxon>
        <taxon>Ascomycota</taxon>
        <taxon>Pezizomycotina</taxon>
        <taxon>Dothideomycetes</taxon>
        <taxon>Pleosporomycetidae</taxon>
        <taxon>Mytilinidiales</taxon>
        <taxon>Argynnaceae</taxon>
        <taxon>Lepidopterella</taxon>
    </lineage>
</organism>
<dbReference type="SMART" id="SM00248">
    <property type="entry name" value="ANK"/>
    <property type="match status" value="2"/>
</dbReference>
<protein>
    <submittedName>
        <fullName evidence="4">Ankyrin</fullName>
    </submittedName>
</protein>
<evidence type="ECO:0000313" key="5">
    <source>
        <dbReference type="Proteomes" id="UP000250266"/>
    </source>
</evidence>
<keyword evidence="2 3" id="KW-0040">ANK repeat</keyword>
<dbReference type="AlphaFoldDB" id="A0A8E2JBP1"/>
<dbReference type="InterPro" id="IPR002110">
    <property type="entry name" value="Ankyrin_rpt"/>
</dbReference>
<dbReference type="PANTHER" id="PTHR24201:SF15">
    <property type="entry name" value="ANKYRIN REPEAT DOMAIN-CONTAINING PROTEIN 66"/>
    <property type="match status" value="1"/>
</dbReference>
<dbReference type="InterPro" id="IPR036770">
    <property type="entry name" value="Ankyrin_rpt-contain_sf"/>
</dbReference>
<keyword evidence="1" id="KW-0677">Repeat</keyword>
<evidence type="ECO:0000256" key="1">
    <source>
        <dbReference type="ARBA" id="ARBA00022737"/>
    </source>
</evidence>